<keyword evidence="17" id="KW-1185">Reference proteome</keyword>
<comment type="subcellular location">
    <subcellularLocation>
        <location evidence="1">Cell membrane</location>
        <topology evidence="1">Multi-pass membrane protein</topology>
    </subcellularLocation>
</comment>
<dbReference type="EMBL" id="QJQB01000208">
    <property type="protein sequence ID" value="PYA69549.1"/>
    <property type="molecule type" value="Genomic_DNA"/>
</dbReference>
<feature type="transmembrane region" description="Helical" evidence="10">
    <location>
        <begin position="39"/>
        <end position="60"/>
    </location>
</feature>
<feature type="domain" description="Histidine kinase" evidence="11">
    <location>
        <begin position="322"/>
        <end position="508"/>
    </location>
</feature>
<dbReference type="InterPro" id="IPR003594">
    <property type="entry name" value="HATPase_dom"/>
</dbReference>
<dbReference type="EMBL" id="LJEX02000046">
    <property type="protein sequence ID" value="OCO88421.1"/>
    <property type="molecule type" value="Genomic_DNA"/>
</dbReference>
<evidence type="ECO:0000256" key="10">
    <source>
        <dbReference type="SAM" id="Phobius"/>
    </source>
</evidence>
<proteinExistence type="predicted"/>
<dbReference type="PANTHER" id="PTHR24421">
    <property type="entry name" value="NITRATE/NITRITE SENSOR PROTEIN NARX-RELATED"/>
    <property type="match status" value="1"/>
</dbReference>
<evidence type="ECO:0000313" key="13">
    <source>
        <dbReference type="EMBL" id="OCO88421.1"/>
    </source>
</evidence>
<dbReference type="SUPFAM" id="SSF55874">
    <property type="entry name" value="ATPase domain of HSP90 chaperone/DNA topoisomerase II/histidine kinase"/>
    <property type="match status" value="1"/>
</dbReference>
<feature type="transmembrane region" description="Helical" evidence="10">
    <location>
        <begin position="259"/>
        <end position="277"/>
    </location>
</feature>
<feature type="transmembrane region" description="Helical" evidence="10">
    <location>
        <begin position="12"/>
        <end position="32"/>
    </location>
</feature>
<dbReference type="InterPro" id="IPR011712">
    <property type="entry name" value="Sig_transdc_His_kin_sub3_dim/P"/>
</dbReference>
<dbReference type="Gene3D" id="3.30.565.10">
    <property type="entry name" value="Histidine kinase-like ATPase, C-terminal domain"/>
    <property type="match status" value="1"/>
</dbReference>
<keyword evidence="8" id="KW-0902">Two-component regulatory system</keyword>
<dbReference type="Gene3D" id="1.20.5.1930">
    <property type="match status" value="1"/>
</dbReference>
<dbReference type="Pfam" id="PF07730">
    <property type="entry name" value="HisKA_3"/>
    <property type="match status" value="1"/>
</dbReference>
<dbReference type="Proteomes" id="UP000050489">
    <property type="component" value="Unassembled WGS sequence"/>
</dbReference>
<dbReference type="EMBL" id="CP029449">
    <property type="protein sequence ID" value="AWL67639.1"/>
    <property type="molecule type" value="Genomic_DNA"/>
</dbReference>
<dbReference type="PANTHER" id="PTHR24421:SF58">
    <property type="entry name" value="SIGNAL TRANSDUCTION HISTIDINE-PROTEIN KINASE_PHOSPHATASE UHPB"/>
    <property type="match status" value="1"/>
</dbReference>
<keyword evidence="5 10" id="KW-0812">Transmembrane</keyword>
<evidence type="ECO:0000256" key="4">
    <source>
        <dbReference type="ARBA" id="ARBA00022679"/>
    </source>
</evidence>
<keyword evidence="9 10" id="KW-0472">Membrane</keyword>
<dbReference type="InterPro" id="IPR050482">
    <property type="entry name" value="Sensor_HK_TwoCompSys"/>
</dbReference>
<evidence type="ECO:0000256" key="2">
    <source>
        <dbReference type="ARBA" id="ARBA00022475"/>
    </source>
</evidence>
<feature type="transmembrane region" description="Helical" evidence="10">
    <location>
        <begin position="80"/>
        <end position="103"/>
    </location>
</feature>
<reference evidence="14" key="6">
    <citation type="submission" date="2018-06" db="EMBL/GenBank/DDBJ databases">
        <authorList>
            <person name="Martins R.C."/>
            <person name="Perdigao-Neto L.V."/>
            <person name="Costa S.F."/>
            <person name="Levin A.S.S."/>
        </authorList>
    </citation>
    <scope>NUCLEOTIDE SEQUENCE</scope>
    <source>
        <strain evidence="14">1283</strain>
    </source>
</reference>
<dbReference type="Pfam" id="PF02518">
    <property type="entry name" value="HATPase_c"/>
    <property type="match status" value="1"/>
</dbReference>
<evidence type="ECO:0000313" key="17">
    <source>
        <dbReference type="Proteomes" id="UP000247823"/>
    </source>
</evidence>
<evidence type="ECO:0000256" key="7">
    <source>
        <dbReference type="ARBA" id="ARBA00022989"/>
    </source>
</evidence>
<keyword evidence="7 10" id="KW-1133">Transmembrane helix</keyword>
<evidence type="ECO:0000313" key="15">
    <source>
        <dbReference type="Proteomes" id="UP000050489"/>
    </source>
</evidence>
<evidence type="ECO:0000256" key="9">
    <source>
        <dbReference type="ARBA" id="ARBA00023136"/>
    </source>
</evidence>
<accession>A0A0G3SKY1</accession>
<evidence type="ECO:0000256" key="8">
    <source>
        <dbReference type="ARBA" id="ARBA00023012"/>
    </source>
</evidence>
<reference evidence="12 16" key="3">
    <citation type="submission" date="2018-05" db="EMBL/GenBank/DDBJ databases">
        <title>Klebsiella quasipneumonaiae provides a window into carbapenemase gene transfer, plasmid rearrangements and nosocomial acquisition from the hospital environment.</title>
        <authorList>
            <person name="Mathers A.J."/>
            <person name="Vegesana K."/>
            <person name="Stoesser N."/>
            <person name="Crook D."/>
            <person name="Vaughan A."/>
            <person name="Barry K."/>
            <person name="Parikh H."/>
            <person name="Sebra R."/>
            <person name="Kotay S."/>
            <person name="Walker A.S."/>
            <person name="Sheppard A.E."/>
        </authorList>
    </citation>
    <scope>NUCLEOTIDE SEQUENCE [LARGE SCALE GENOMIC DNA]</scope>
    <source>
        <strain evidence="12 16">CAV1761</strain>
    </source>
</reference>
<dbReference type="RefSeq" id="WP_047728377.1">
    <property type="nucleotide sequence ID" value="NZ_CADDTT010000013.1"/>
</dbReference>
<keyword evidence="3" id="KW-0597">Phosphoprotein</keyword>
<dbReference type="CDD" id="cd16917">
    <property type="entry name" value="HATPase_UhpB-NarQ-NarX-like"/>
    <property type="match status" value="1"/>
</dbReference>
<evidence type="ECO:0000259" key="11">
    <source>
        <dbReference type="PROSITE" id="PS50109"/>
    </source>
</evidence>
<feature type="transmembrane region" description="Helical" evidence="10">
    <location>
        <begin position="182"/>
        <end position="204"/>
    </location>
</feature>
<dbReference type="AlphaFoldDB" id="A0A0G3SKY1"/>
<dbReference type="Proteomes" id="UP000247823">
    <property type="component" value="Unassembled WGS sequence"/>
</dbReference>
<dbReference type="PROSITE" id="PS50109">
    <property type="entry name" value="HIS_KIN"/>
    <property type="match status" value="1"/>
</dbReference>
<evidence type="ECO:0000313" key="16">
    <source>
        <dbReference type="Proteomes" id="UP000245399"/>
    </source>
</evidence>
<dbReference type="InterPro" id="IPR036890">
    <property type="entry name" value="HATPase_C_sf"/>
</dbReference>
<dbReference type="GO" id="GO:0005886">
    <property type="term" value="C:plasma membrane"/>
    <property type="evidence" value="ECO:0007669"/>
    <property type="project" value="UniProtKB-SubCell"/>
</dbReference>
<feature type="transmembrane region" description="Helical" evidence="10">
    <location>
        <begin position="141"/>
        <end position="161"/>
    </location>
</feature>
<dbReference type="InterPro" id="IPR005467">
    <property type="entry name" value="His_kinase_dom"/>
</dbReference>
<reference evidence="17" key="5">
    <citation type="submission" date="2018-06" db="EMBL/GenBank/DDBJ databases">
        <title>Serratia marcescens genome sequencing and assembly.</title>
        <authorList>
            <person name="Martins R.C."/>
            <person name="Perdigao-Neto L.V."/>
            <person name="Costa S.F."/>
            <person name="Levin A.S.S."/>
        </authorList>
    </citation>
    <scope>NUCLEOTIDE SEQUENCE [LARGE SCALE GENOMIC DNA]</scope>
    <source>
        <strain evidence="17">1283</strain>
    </source>
</reference>
<keyword evidence="2" id="KW-1003">Cell membrane</keyword>
<evidence type="ECO:0000256" key="1">
    <source>
        <dbReference type="ARBA" id="ARBA00004651"/>
    </source>
</evidence>
<reference evidence="15" key="1">
    <citation type="submission" date="2016-04" db="EMBL/GenBank/DDBJ databases">
        <authorList>
            <person name="Osei Sekyere J."/>
            <person name="Sivertsen A."/>
            <person name="Pedersen A.T."/>
            <person name="Sundsfjord A."/>
        </authorList>
    </citation>
    <scope>NUCLEOTIDE SEQUENCE [LARGE SCALE GENOMIC DNA]</scope>
    <source>
        <strain evidence="15">945174350</strain>
    </source>
</reference>
<evidence type="ECO:0000313" key="12">
    <source>
        <dbReference type="EMBL" id="AWL67639.1"/>
    </source>
</evidence>
<protein>
    <submittedName>
        <fullName evidence="12 13">Sensor histidine kinase</fullName>
    </submittedName>
</protein>
<dbReference type="Pfam" id="PF05231">
    <property type="entry name" value="MASE1"/>
    <property type="match status" value="1"/>
</dbReference>
<keyword evidence="6 13" id="KW-0418">Kinase</keyword>
<dbReference type="Proteomes" id="UP000245399">
    <property type="component" value="Chromosome"/>
</dbReference>
<reference evidence="13" key="2">
    <citation type="journal article" date="2017" name="PLoS ONE">
        <title>Genomic and phenotypic characterisation of fluoroquinolone resistance mechanisms in Enterobacteriaceae in Durban, South Africa.</title>
        <authorList>
            <person name="Osei Sekyere J."/>
            <person name="Amoako D.G."/>
        </authorList>
    </citation>
    <scope>NUCLEOTIDE SEQUENCE</scope>
    <source>
        <strain evidence="13">945174350</strain>
    </source>
</reference>
<dbReference type="InterPro" id="IPR007895">
    <property type="entry name" value="MASE1"/>
</dbReference>
<dbReference type="GO" id="GO:0000155">
    <property type="term" value="F:phosphorelay sensor kinase activity"/>
    <property type="evidence" value="ECO:0007669"/>
    <property type="project" value="InterPro"/>
</dbReference>
<gene>
    <name evidence="13" type="ORF">AN695_0211600</name>
    <name evidence="12" type="ORF">DKC05_08090</name>
    <name evidence="14" type="ORF">DMW51_09200</name>
</gene>
<evidence type="ECO:0000256" key="6">
    <source>
        <dbReference type="ARBA" id="ARBA00022777"/>
    </source>
</evidence>
<sequence>MSPRFRPWVISLFILLAWGSGWLMLWTLGFYLTRNGNQAALFLPHGVYLALLILLARRYWPALIVPPILLLLWLHGERLLSGYGLLAAPFITLFPAAVAQRLWHRFPLYWQRLTLLLAAVTAASLLNTALLSPFVPSPAMLLGLASFTGGVLLTPFVYLIFEFLRQQHRYHLLGLDTPNPPLRASLIIWCSLFFVIGIGTQMVLSPEIERLLLIVVFLPNVVMAWKFGWQGGVLSGLLGSMMITLARQVGVGFGNLVELEIFLATQALLGICLGIAISRQQHLAQNLHHYQRRLEEELAARRALTEKLIHTEEDTRKNLARELHDEIGQNITAIQIQSQLVKRARDPAQTQAAAHQIGELARRIHHSTRQLLRQLRPPALDELAFKEALHHLLSEFAFAERGIHCRFDYRLSDTPAGETVRFTLYRLLQELLNNVCKHAEASEVAIVLYQQGPLLHLEVRDNGIGIRADKVPGLGIQGMRERVSALGGELTLETHCGTRVIVNLPTNLQQTAD</sequence>
<dbReference type="SMART" id="SM00387">
    <property type="entry name" value="HATPase_c"/>
    <property type="match status" value="1"/>
</dbReference>
<keyword evidence="4" id="KW-0808">Transferase</keyword>
<feature type="transmembrane region" description="Helical" evidence="10">
    <location>
        <begin position="115"/>
        <end position="135"/>
    </location>
</feature>
<evidence type="ECO:0000313" key="14">
    <source>
        <dbReference type="EMBL" id="PYA69549.1"/>
    </source>
</evidence>
<evidence type="ECO:0000256" key="5">
    <source>
        <dbReference type="ARBA" id="ARBA00022692"/>
    </source>
</evidence>
<name>A0A0G3SKY1_SERMA</name>
<dbReference type="GO" id="GO:0046983">
    <property type="term" value="F:protein dimerization activity"/>
    <property type="evidence" value="ECO:0007669"/>
    <property type="project" value="InterPro"/>
</dbReference>
<organism evidence="13 15">
    <name type="scientific">Serratia marcescens</name>
    <dbReference type="NCBI Taxonomy" id="615"/>
    <lineage>
        <taxon>Bacteria</taxon>
        <taxon>Pseudomonadati</taxon>
        <taxon>Pseudomonadota</taxon>
        <taxon>Gammaproteobacteria</taxon>
        <taxon>Enterobacterales</taxon>
        <taxon>Yersiniaceae</taxon>
        <taxon>Serratia</taxon>
    </lineage>
</organism>
<reference evidence="14 17" key="4">
    <citation type="submission" date="2018-06" db="EMBL/GenBank/DDBJ databases">
        <title>Serratia marcescens genome sequencing and assembly.</title>
        <authorList>
            <person name="Martins R.C.R."/>
            <person name="Perdigao-Neto L.V."/>
            <person name="Costa S.F."/>
            <person name="Levin A.S.S."/>
        </authorList>
    </citation>
    <scope>NUCLEOTIDE SEQUENCE [LARGE SCALE GENOMIC DNA]</scope>
    <source>
        <strain evidence="14 17">1283</strain>
    </source>
</reference>
<evidence type="ECO:0000256" key="3">
    <source>
        <dbReference type="ARBA" id="ARBA00022553"/>
    </source>
</evidence>
<feature type="transmembrane region" description="Helical" evidence="10">
    <location>
        <begin position="234"/>
        <end position="253"/>
    </location>
</feature>